<organism evidence="2 3">
    <name type="scientific">Ktedonosporobacter rubrisoli</name>
    <dbReference type="NCBI Taxonomy" id="2509675"/>
    <lineage>
        <taxon>Bacteria</taxon>
        <taxon>Bacillati</taxon>
        <taxon>Chloroflexota</taxon>
        <taxon>Ktedonobacteria</taxon>
        <taxon>Ktedonobacterales</taxon>
        <taxon>Ktedonosporobacteraceae</taxon>
        <taxon>Ktedonosporobacter</taxon>
    </lineage>
</organism>
<dbReference type="InterPro" id="IPR051200">
    <property type="entry name" value="Host-pathogen_enzymatic-act"/>
</dbReference>
<evidence type="ECO:0000313" key="2">
    <source>
        <dbReference type="EMBL" id="QBD83305.1"/>
    </source>
</evidence>
<evidence type="ECO:0000256" key="1">
    <source>
        <dbReference type="SAM" id="Phobius"/>
    </source>
</evidence>
<dbReference type="KEGG" id="kbs:EPA93_48035"/>
<dbReference type="Proteomes" id="UP000290365">
    <property type="component" value="Chromosome"/>
</dbReference>
<dbReference type="PANTHER" id="PTHR47197">
    <property type="entry name" value="PROTEIN NIRF"/>
    <property type="match status" value="1"/>
</dbReference>
<accession>A0A4P6K5D7</accession>
<keyword evidence="1" id="KW-1133">Transmembrane helix</keyword>
<reference evidence="2 3" key="1">
    <citation type="submission" date="2019-01" db="EMBL/GenBank/DDBJ databases">
        <title>Ktedonosporobacter rubrisoli SCAWS-G2.</title>
        <authorList>
            <person name="Huang Y."/>
            <person name="Yan B."/>
        </authorList>
    </citation>
    <scope>NUCLEOTIDE SEQUENCE [LARGE SCALE GENOMIC DNA]</scope>
    <source>
        <strain evidence="2 3">SCAWS-G2</strain>
    </source>
</reference>
<feature type="transmembrane region" description="Helical" evidence="1">
    <location>
        <begin position="277"/>
        <end position="301"/>
    </location>
</feature>
<keyword evidence="1" id="KW-0472">Membrane</keyword>
<name>A0A4P6K5D7_KTERU</name>
<keyword evidence="3" id="KW-1185">Reference proteome</keyword>
<dbReference type="InterPro" id="IPR011044">
    <property type="entry name" value="Quino_amine_DH_bsu"/>
</dbReference>
<dbReference type="PANTHER" id="PTHR47197:SF3">
    <property type="entry name" value="DIHYDRO-HEME D1 DEHYDROGENASE"/>
    <property type="match status" value="1"/>
</dbReference>
<dbReference type="AlphaFoldDB" id="A0A4P6K5D7"/>
<dbReference type="Gene3D" id="2.130.10.10">
    <property type="entry name" value="YVTN repeat-like/Quinoprotein amine dehydrogenase"/>
    <property type="match status" value="2"/>
</dbReference>
<dbReference type="OrthoDB" id="144314at2"/>
<gene>
    <name evidence="2" type="ORF">EPA93_48035</name>
</gene>
<dbReference type="SUPFAM" id="SSF50969">
    <property type="entry name" value="YVTN repeat-like/Quinoprotein amine dehydrogenase"/>
    <property type="match status" value="1"/>
</dbReference>
<sequence length="338" mass="36142">MSLDARFLYVTEPQADRLAILAARTGVAVCTATIPGHPSLLTIDKSTGKLYVAGNGASGVRAVDPTNCAITRTFSTRGPVYSLAVATVADALSQGSDDQLWVATTDELTVFDTLKGSVIKHVPVAGGPQYISIPPGSTVYATTRQGSLVAVDLNSFKVLPLLQGSQYGPMDFDETTGEVYVPDELHNRLDVLAPVTVNSPPPYQPSRTIALSAQPRSVAITSDGQLGFVALVGGNVAMLDVPGRQITNTLYAGGNLSFIITGMYPPLIGSTPQQANIWGIVFNGAAYVFILSLLIVPLLLYRRYMRLNRKAPADNPVEKEVRVEEQINFVEADHILKD</sequence>
<dbReference type="InterPro" id="IPR015943">
    <property type="entry name" value="WD40/YVTN_repeat-like_dom_sf"/>
</dbReference>
<evidence type="ECO:0008006" key="4">
    <source>
        <dbReference type="Google" id="ProtNLM"/>
    </source>
</evidence>
<dbReference type="RefSeq" id="WP_129894371.1">
    <property type="nucleotide sequence ID" value="NZ_CP035758.1"/>
</dbReference>
<protein>
    <recommendedName>
        <fullName evidence="4">YncE family protein</fullName>
    </recommendedName>
</protein>
<keyword evidence="1" id="KW-0812">Transmembrane</keyword>
<proteinExistence type="predicted"/>
<dbReference type="EMBL" id="CP035758">
    <property type="protein sequence ID" value="QBD83305.1"/>
    <property type="molecule type" value="Genomic_DNA"/>
</dbReference>
<evidence type="ECO:0000313" key="3">
    <source>
        <dbReference type="Proteomes" id="UP000290365"/>
    </source>
</evidence>